<dbReference type="OrthoDB" id="10033535at2759"/>
<name>A0A7M7RBM2_STRPU</name>
<evidence type="ECO:0000256" key="1">
    <source>
        <dbReference type="ARBA" id="ARBA00004141"/>
    </source>
</evidence>
<dbReference type="GO" id="GO:0005886">
    <property type="term" value="C:plasma membrane"/>
    <property type="evidence" value="ECO:0000318"/>
    <property type="project" value="GO_Central"/>
</dbReference>
<dbReference type="RefSeq" id="XP_781552.3">
    <property type="nucleotide sequence ID" value="XM_776459.5"/>
</dbReference>
<evidence type="ECO:0000256" key="5">
    <source>
        <dbReference type="ARBA" id="ARBA00023136"/>
    </source>
</evidence>
<keyword evidence="6" id="KW-1015">Disulfide bond</keyword>
<evidence type="ECO:0000256" key="2">
    <source>
        <dbReference type="ARBA" id="ARBA00006840"/>
    </source>
</evidence>
<sequence>MQGCAQNCLKFILVFLNLLIFLCGIGLIVTGVFLSVGATDWIKIEEIAALLQNDLLRVGAYVIIAAGCFVIVVSGFGCGGACCENKCMLGVYFAILLLIFCAQLAAGILAAIYSAEIKTYITTESVDFLKEDYNNTMNGTAVDIALDVAGTAAWNTVQTTLECCGVNGIQDYIDNPYVNSAQLTICMSSDGSTKGGCQEPLESLLEMYATVIGATAIGVACLELFCMVFAVCLCRNVGQDD</sequence>
<accession>A0A7M7RBM2</accession>
<keyword evidence="3 7" id="KW-0812">Transmembrane</keyword>
<dbReference type="InterPro" id="IPR008952">
    <property type="entry name" value="Tetraspanin_EC2_sf"/>
</dbReference>
<evidence type="ECO:0000313" key="8">
    <source>
        <dbReference type="EnsemblMetazoa" id="XP_781552"/>
    </source>
</evidence>
<dbReference type="InterPro" id="IPR018499">
    <property type="entry name" value="Tetraspanin/Peripherin"/>
</dbReference>
<comment type="subcellular location">
    <subcellularLocation>
        <location evidence="1 7">Membrane</location>
        <topology evidence="1 7">Multi-pass membrane protein</topology>
    </subcellularLocation>
</comment>
<dbReference type="Pfam" id="PF00335">
    <property type="entry name" value="Tetraspanin"/>
    <property type="match status" value="1"/>
</dbReference>
<dbReference type="SUPFAM" id="SSF48652">
    <property type="entry name" value="Tetraspanin"/>
    <property type="match status" value="1"/>
</dbReference>
<dbReference type="AlphaFoldDB" id="A0A7M7RBM2"/>
<dbReference type="PANTHER" id="PTHR19282:SF519">
    <property type="entry name" value="TETRASPANIN"/>
    <property type="match status" value="1"/>
</dbReference>
<evidence type="ECO:0000256" key="3">
    <source>
        <dbReference type="ARBA" id="ARBA00022692"/>
    </source>
</evidence>
<dbReference type="PRINTS" id="PR00259">
    <property type="entry name" value="TMFOUR"/>
</dbReference>
<dbReference type="CDD" id="cd03156">
    <property type="entry name" value="uroplakin_I_like_LEL"/>
    <property type="match status" value="1"/>
</dbReference>
<evidence type="ECO:0000256" key="7">
    <source>
        <dbReference type="RuleBase" id="RU361218"/>
    </source>
</evidence>
<dbReference type="GeneID" id="576118"/>
<evidence type="ECO:0000313" key="9">
    <source>
        <dbReference type="Proteomes" id="UP000007110"/>
    </source>
</evidence>
<dbReference type="OMA" id="GGACCEN"/>
<comment type="similarity">
    <text evidence="2 7">Belongs to the tetraspanin (TM4SF) family.</text>
</comment>
<feature type="transmembrane region" description="Helical" evidence="7">
    <location>
        <begin position="12"/>
        <end position="38"/>
    </location>
</feature>
<dbReference type="PANTHER" id="PTHR19282">
    <property type="entry name" value="TETRASPANIN"/>
    <property type="match status" value="1"/>
</dbReference>
<feature type="transmembrane region" description="Helical" evidence="7">
    <location>
        <begin position="58"/>
        <end position="82"/>
    </location>
</feature>
<evidence type="ECO:0000256" key="6">
    <source>
        <dbReference type="PIRSR" id="PIRSR002419-1"/>
    </source>
</evidence>
<keyword evidence="5 7" id="KW-0472">Membrane</keyword>
<proteinExistence type="inferred from homology"/>
<dbReference type="Proteomes" id="UP000007110">
    <property type="component" value="Unassembled WGS sequence"/>
</dbReference>
<feature type="transmembrane region" description="Helical" evidence="7">
    <location>
        <begin position="208"/>
        <end position="234"/>
    </location>
</feature>
<feature type="disulfide bond" evidence="6">
    <location>
        <begin position="163"/>
        <end position="197"/>
    </location>
</feature>
<dbReference type="EnsemblMetazoa" id="XM_776459">
    <property type="protein sequence ID" value="XP_781552"/>
    <property type="gene ID" value="LOC576118"/>
</dbReference>
<organism evidence="8 9">
    <name type="scientific">Strongylocentrotus purpuratus</name>
    <name type="common">Purple sea urchin</name>
    <dbReference type="NCBI Taxonomy" id="7668"/>
    <lineage>
        <taxon>Eukaryota</taxon>
        <taxon>Metazoa</taxon>
        <taxon>Echinodermata</taxon>
        <taxon>Eleutherozoa</taxon>
        <taxon>Echinozoa</taxon>
        <taxon>Echinoidea</taxon>
        <taxon>Euechinoidea</taxon>
        <taxon>Echinacea</taxon>
        <taxon>Camarodonta</taxon>
        <taxon>Echinidea</taxon>
        <taxon>Strongylocentrotidae</taxon>
        <taxon>Strongylocentrotus</taxon>
    </lineage>
</organism>
<reference evidence="9" key="1">
    <citation type="submission" date="2015-02" db="EMBL/GenBank/DDBJ databases">
        <title>Genome sequencing for Strongylocentrotus purpuratus.</title>
        <authorList>
            <person name="Murali S."/>
            <person name="Liu Y."/>
            <person name="Vee V."/>
            <person name="English A."/>
            <person name="Wang M."/>
            <person name="Skinner E."/>
            <person name="Han Y."/>
            <person name="Muzny D.M."/>
            <person name="Worley K.C."/>
            <person name="Gibbs R.A."/>
        </authorList>
    </citation>
    <scope>NUCLEOTIDE SEQUENCE</scope>
</reference>
<dbReference type="InParanoid" id="A0A7M7RBM2"/>
<keyword evidence="9" id="KW-1185">Reference proteome</keyword>
<dbReference type="Gene3D" id="1.10.1450.10">
    <property type="entry name" value="Tetraspanin"/>
    <property type="match status" value="1"/>
</dbReference>
<keyword evidence="4 7" id="KW-1133">Transmembrane helix</keyword>
<reference evidence="8" key="2">
    <citation type="submission" date="2021-01" db="UniProtKB">
        <authorList>
            <consortium name="EnsemblMetazoa"/>
        </authorList>
    </citation>
    <scope>IDENTIFICATION</scope>
</reference>
<feature type="transmembrane region" description="Helical" evidence="7">
    <location>
        <begin position="89"/>
        <end position="113"/>
    </location>
</feature>
<dbReference type="KEGG" id="spu:576118"/>
<dbReference type="PIRSF" id="PIRSF002419">
    <property type="entry name" value="Tetraspanin"/>
    <property type="match status" value="1"/>
</dbReference>
<evidence type="ECO:0000256" key="4">
    <source>
        <dbReference type="ARBA" id="ARBA00022989"/>
    </source>
</evidence>
<protein>
    <recommendedName>
        <fullName evidence="7">Tetraspanin</fullName>
    </recommendedName>
</protein>
<dbReference type="InterPro" id="IPR000301">
    <property type="entry name" value="Tetraspanin_animals"/>
</dbReference>